<keyword evidence="5 6" id="KW-0472">Membrane</keyword>
<evidence type="ECO:0000256" key="5">
    <source>
        <dbReference type="ARBA" id="ARBA00023136"/>
    </source>
</evidence>
<evidence type="ECO:0000259" key="7">
    <source>
        <dbReference type="Pfam" id="PF02683"/>
    </source>
</evidence>
<name>F3ZYF6_MAHA5</name>
<proteinExistence type="inferred from homology"/>
<feature type="transmembrane region" description="Helical" evidence="6">
    <location>
        <begin position="97"/>
        <end position="118"/>
    </location>
</feature>
<reference evidence="8 9" key="2">
    <citation type="journal article" date="2011" name="Stand. Genomic Sci.">
        <title>Complete genome sequence of Mahella australiensis type strain (50-1 BON).</title>
        <authorList>
            <person name="Sikorski J."/>
            <person name="Teshima H."/>
            <person name="Nolan M."/>
            <person name="Lucas S."/>
            <person name="Hammon N."/>
            <person name="Deshpande S."/>
            <person name="Cheng J.F."/>
            <person name="Pitluck S."/>
            <person name="Liolios K."/>
            <person name="Pagani I."/>
            <person name="Ivanova N."/>
            <person name="Huntemann M."/>
            <person name="Mavromatis K."/>
            <person name="Ovchinikova G."/>
            <person name="Pati A."/>
            <person name="Tapia R."/>
            <person name="Han C."/>
            <person name="Goodwin L."/>
            <person name="Chen A."/>
            <person name="Palaniappan K."/>
            <person name="Land M."/>
            <person name="Hauser L."/>
            <person name="Ngatchou-Djao O.D."/>
            <person name="Rohde M."/>
            <person name="Pukall R."/>
            <person name="Spring S."/>
            <person name="Abt B."/>
            <person name="Goker M."/>
            <person name="Detter J.C."/>
            <person name="Woyke T."/>
            <person name="Bristow J."/>
            <person name="Markowitz V."/>
            <person name="Hugenholtz P."/>
            <person name="Eisen J.A."/>
            <person name="Kyrpides N.C."/>
            <person name="Klenk H.P."/>
            <person name="Lapidus A."/>
        </authorList>
    </citation>
    <scope>NUCLEOTIDE SEQUENCE [LARGE SCALE GENOMIC DNA]</scope>
    <source>
        <strain evidence="9">DSM 15567 / CIP 107919 / 50-1 BON</strain>
    </source>
</reference>
<evidence type="ECO:0000256" key="1">
    <source>
        <dbReference type="ARBA" id="ARBA00004141"/>
    </source>
</evidence>
<dbReference type="InterPro" id="IPR003834">
    <property type="entry name" value="Cyt_c_assmbl_TM_dom"/>
</dbReference>
<protein>
    <submittedName>
        <fullName evidence="8">Cytochrome c biogenesis protein transmembrane region</fullName>
    </submittedName>
</protein>
<organism evidence="8 9">
    <name type="scientific">Mahella australiensis (strain DSM 15567 / CIP 107919 / 50-1 BON)</name>
    <dbReference type="NCBI Taxonomy" id="697281"/>
    <lineage>
        <taxon>Bacteria</taxon>
        <taxon>Bacillati</taxon>
        <taxon>Bacillota</taxon>
        <taxon>Clostridia</taxon>
        <taxon>Thermoanaerobacterales</taxon>
        <taxon>Thermoanaerobacterales Family IV. Incertae Sedis</taxon>
        <taxon>Mahella</taxon>
    </lineage>
</organism>
<reference evidence="9" key="1">
    <citation type="submission" date="2010-11" db="EMBL/GenBank/DDBJ databases">
        <title>The complete genome of Mahella australiensis DSM 15567.</title>
        <authorList>
            <consortium name="US DOE Joint Genome Institute (JGI-PGF)"/>
            <person name="Lucas S."/>
            <person name="Copeland A."/>
            <person name="Lapidus A."/>
            <person name="Bruce D."/>
            <person name="Goodwin L."/>
            <person name="Pitluck S."/>
            <person name="Kyrpides N."/>
            <person name="Mavromatis K."/>
            <person name="Pagani I."/>
            <person name="Ivanova N."/>
            <person name="Teshima H."/>
            <person name="Brettin T."/>
            <person name="Detter J.C."/>
            <person name="Han C."/>
            <person name="Tapia R."/>
            <person name="Land M."/>
            <person name="Hauser L."/>
            <person name="Markowitz V."/>
            <person name="Cheng J.-F."/>
            <person name="Hugenholtz P."/>
            <person name="Woyke T."/>
            <person name="Wu D."/>
            <person name="Spring S."/>
            <person name="Pukall R."/>
            <person name="Steenblock K."/>
            <person name="Schneider S."/>
            <person name="Klenk H.-P."/>
            <person name="Eisen J.A."/>
        </authorList>
    </citation>
    <scope>NUCLEOTIDE SEQUENCE [LARGE SCALE GENOMIC DNA]</scope>
    <source>
        <strain evidence="9">DSM 15567 / CIP 107919 / 50-1 BON</strain>
    </source>
</reference>
<evidence type="ECO:0000313" key="8">
    <source>
        <dbReference type="EMBL" id="AEE96698.1"/>
    </source>
</evidence>
<evidence type="ECO:0000256" key="6">
    <source>
        <dbReference type="SAM" id="Phobius"/>
    </source>
</evidence>
<accession>F3ZYF6</accession>
<feature type="transmembrane region" description="Helical" evidence="6">
    <location>
        <begin position="130"/>
        <end position="155"/>
    </location>
</feature>
<keyword evidence="3 6" id="KW-0812">Transmembrane</keyword>
<feature type="transmembrane region" description="Helical" evidence="6">
    <location>
        <begin position="209"/>
        <end position="230"/>
    </location>
</feature>
<evidence type="ECO:0000256" key="2">
    <source>
        <dbReference type="ARBA" id="ARBA00006143"/>
    </source>
</evidence>
<dbReference type="KEGG" id="mas:Mahau_1508"/>
<feature type="transmembrane region" description="Helical" evidence="6">
    <location>
        <begin position="58"/>
        <end position="77"/>
    </location>
</feature>
<comment type="similarity">
    <text evidence="2">Belongs to the DsbD family.</text>
</comment>
<feature type="transmembrane region" description="Helical" evidence="6">
    <location>
        <begin position="175"/>
        <end position="197"/>
    </location>
</feature>
<dbReference type="InterPro" id="IPR051790">
    <property type="entry name" value="Cytochrome_c-biogenesis_DsbD"/>
</dbReference>
<keyword evidence="4 6" id="KW-1133">Transmembrane helix</keyword>
<feature type="transmembrane region" description="Helical" evidence="6">
    <location>
        <begin position="15"/>
        <end position="37"/>
    </location>
</feature>
<evidence type="ECO:0000313" key="9">
    <source>
        <dbReference type="Proteomes" id="UP000008457"/>
    </source>
</evidence>
<feature type="domain" description="Cytochrome C biogenesis protein transmembrane" evidence="7">
    <location>
        <begin position="15"/>
        <end position="226"/>
    </location>
</feature>
<dbReference type="Proteomes" id="UP000008457">
    <property type="component" value="Chromosome"/>
</dbReference>
<dbReference type="HOGENOM" id="CLU_053225_2_1_9"/>
<dbReference type="EMBL" id="CP002360">
    <property type="protein sequence ID" value="AEE96698.1"/>
    <property type="molecule type" value="Genomic_DNA"/>
</dbReference>
<dbReference type="eggNOG" id="COG0785">
    <property type="taxonomic scope" value="Bacteria"/>
</dbReference>
<dbReference type="PANTHER" id="PTHR31272">
    <property type="entry name" value="CYTOCHROME C-TYPE BIOGENESIS PROTEIN HI_1454-RELATED"/>
    <property type="match status" value="1"/>
</dbReference>
<keyword evidence="9" id="KW-1185">Reference proteome</keyword>
<dbReference type="GO" id="GO:0017004">
    <property type="term" value="P:cytochrome complex assembly"/>
    <property type="evidence" value="ECO:0007669"/>
    <property type="project" value="InterPro"/>
</dbReference>
<dbReference type="STRING" id="697281.Mahau_1508"/>
<sequence length="237" mass="26105">MRGALCLNGSLSSAVVFFEGLASFLSPCVLPLIPVYITYLTGQSIDNITRHSNAKRALIWNGLAFVIGFSIIFILLGATATSIGRFLLQNSRLFSRIGGIIVIFFSLFQMDIIPIRWLNYEKRLNTGNTVPGFIGSLLMGMGFSFGWTPCIGPILSSVLIMAGNASTLWEGISLLAIYSLGLGLPFMLIAIFFEYLLGYLQSIYKYMKAIKIISGTLLMIIGLLMITGRWETLFQIT</sequence>
<dbReference type="AlphaFoldDB" id="F3ZYF6"/>
<dbReference type="Pfam" id="PF02683">
    <property type="entry name" value="DsbD_TM"/>
    <property type="match status" value="1"/>
</dbReference>
<gene>
    <name evidence="8" type="ordered locus">Mahau_1508</name>
</gene>
<comment type="subcellular location">
    <subcellularLocation>
        <location evidence="1">Membrane</location>
        <topology evidence="1">Multi-pass membrane protein</topology>
    </subcellularLocation>
</comment>
<evidence type="ECO:0000256" key="3">
    <source>
        <dbReference type="ARBA" id="ARBA00022692"/>
    </source>
</evidence>
<dbReference type="GO" id="GO:0016020">
    <property type="term" value="C:membrane"/>
    <property type="evidence" value="ECO:0007669"/>
    <property type="project" value="UniProtKB-SubCell"/>
</dbReference>
<dbReference type="PANTHER" id="PTHR31272:SF4">
    <property type="entry name" value="CYTOCHROME C-TYPE BIOGENESIS PROTEIN HI_1454-RELATED"/>
    <property type="match status" value="1"/>
</dbReference>
<evidence type="ECO:0000256" key="4">
    <source>
        <dbReference type="ARBA" id="ARBA00022989"/>
    </source>
</evidence>